<gene>
    <name evidence="1" type="ORF">CTOB1V02_LOCUS16016</name>
</gene>
<dbReference type="OrthoDB" id="8300695at2759"/>
<dbReference type="EMBL" id="OB697788">
    <property type="protein sequence ID" value="CAD7238201.1"/>
    <property type="molecule type" value="Genomic_DNA"/>
</dbReference>
<dbReference type="InterPro" id="IPR050330">
    <property type="entry name" value="Bact_OuterMem_StrucFunc"/>
</dbReference>
<name>A0A7R8X086_9CRUS</name>
<protein>
    <submittedName>
        <fullName evidence="1">Uncharacterized protein</fullName>
    </submittedName>
</protein>
<dbReference type="PROSITE" id="PS51123">
    <property type="entry name" value="OMPA_2"/>
    <property type="match status" value="1"/>
</dbReference>
<dbReference type="AlphaFoldDB" id="A0A7R8X086"/>
<dbReference type="PANTHER" id="PTHR30329:SF21">
    <property type="entry name" value="LIPOPROTEIN YIAD-RELATED"/>
    <property type="match status" value="1"/>
</dbReference>
<organism evidence="1">
    <name type="scientific">Cyprideis torosa</name>
    <dbReference type="NCBI Taxonomy" id="163714"/>
    <lineage>
        <taxon>Eukaryota</taxon>
        <taxon>Metazoa</taxon>
        <taxon>Ecdysozoa</taxon>
        <taxon>Arthropoda</taxon>
        <taxon>Crustacea</taxon>
        <taxon>Oligostraca</taxon>
        <taxon>Ostracoda</taxon>
        <taxon>Podocopa</taxon>
        <taxon>Podocopida</taxon>
        <taxon>Cytherocopina</taxon>
        <taxon>Cytheroidea</taxon>
        <taxon>Cytherideidae</taxon>
        <taxon>Cyprideis</taxon>
    </lineage>
</organism>
<dbReference type="InterPro" id="IPR036737">
    <property type="entry name" value="OmpA-like_sf"/>
</dbReference>
<sequence length="157" mass="17154">MLKEEFEAEIESGALEVLLGDSEIKITLNEKVSFPSGSARLQRNFKPVLAKVTKLLNSVEGRIVVAGHTDNVPIKTSAFPSNWELSAARAASVVHLMSQSGLEDTKRLEIRAFADTIPLRDNNSAENRALNRRVEIVIAGDDAGDPYADLRNPNEAN</sequence>
<evidence type="ECO:0000313" key="1">
    <source>
        <dbReference type="EMBL" id="CAD7238201.1"/>
    </source>
</evidence>
<dbReference type="SUPFAM" id="SSF103088">
    <property type="entry name" value="OmpA-like"/>
    <property type="match status" value="1"/>
</dbReference>
<dbReference type="Gene3D" id="3.30.1330.60">
    <property type="entry name" value="OmpA-like domain"/>
    <property type="match status" value="1"/>
</dbReference>
<proteinExistence type="predicted"/>
<dbReference type="CDD" id="cd07185">
    <property type="entry name" value="OmpA_C-like"/>
    <property type="match status" value="1"/>
</dbReference>
<dbReference type="PANTHER" id="PTHR30329">
    <property type="entry name" value="STATOR ELEMENT OF FLAGELLAR MOTOR COMPLEX"/>
    <property type="match status" value="1"/>
</dbReference>
<reference evidence="1" key="1">
    <citation type="submission" date="2020-11" db="EMBL/GenBank/DDBJ databases">
        <authorList>
            <person name="Tran Van P."/>
        </authorList>
    </citation>
    <scope>NUCLEOTIDE SEQUENCE</scope>
</reference>
<accession>A0A7R8X086</accession>
<dbReference type="Pfam" id="PF00691">
    <property type="entry name" value="OmpA"/>
    <property type="match status" value="1"/>
</dbReference>
<dbReference type="InterPro" id="IPR006665">
    <property type="entry name" value="OmpA-like"/>
</dbReference>